<evidence type="ECO:0000259" key="1">
    <source>
        <dbReference type="Pfam" id="PF01973"/>
    </source>
</evidence>
<feature type="domain" description="6-hydroxymethylpterin diphosphokinase MptE-like" evidence="1">
    <location>
        <begin position="120"/>
        <end position="294"/>
    </location>
</feature>
<dbReference type="PANTHER" id="PTHR41786:SF1">
    <property type="entry name" value="6-HYDROXYMETHYLPTERIN DIPHOSPHOKINASE MPTE-LIKE DOMAIN-CONTAINING PROTEIN"/>
    <property type="match status" value="1"/>
</dbReference>
<keyword evidence="2" id="KW-0808">Transferase</keyword>
<proteinExistence type="predicted"/>
<dbReference type="EMBL" id="AABYWZ010000024">
    <property type="protein sequence ID" value="EAJ5682070.1"/>
    <property type="molecule type" value="Genomic_DNA"/>
</dbReference>
<sequence>NGILYKALLSNPIRNHLIIFEEELEIIYLVFHYLDLSEEIRNEKVILFYMPNFTLLADFLDQKGLNTLLKLYNLHIKTTFYINNYKEIILNTNTLLLKTIKYIVDIKGNSPLDSFEGITQLLHNLPYQLANPSLKDLLKQRKGKIENTIIVSTGPSLIKQLPLLKEYANKASIICADSAYPILAKHNIKPDYVLMLERDDVVTKCFDNDFKEFDKGILFILASVVHQKAIEYLKRNNRQFMLVHRPLPFSKALHMDDYGYLGTGMSVANMAYELAVKLGHKNIILIGQDLAYDENGNSHPKEYLHTQESENDRKEGLFITAYGGNGVVETNIYWDIFRKTFQRDIELVKKINITTYNATEGGARIEGALEITFSKICKEFLKKTKPHFAFPIKNQEKLEKCITKTHFTIDKQLNILSKYLQQGKDLLSQINKILENKSNKNILSLIKKIDYFKIKVYKNPFIKSELFEPLFFHLESNLATIYVKSINTEKEKALKNIEWLNVNKEWLENFIGFLTIQNEAIKKVDFKAL</sequence>
<feature type="non-terminal residue" evidence="2">
    <location>
        <position position="1"/>
    </location>
</feature>
<dbReference type="InterPro" id="IPR002826">
    <property type="entry name" value="MptE-like"/>
</dbReference>
<dbReference type="Pfam" id="PF01973">
    <property type="entry name" value="MptE-like"/>
    <property type="match status" value="1"/>
</dbReference>
<dbReference type="GO" id="GO:0016740">
    <property type="term" value="F:transferase activity"/>
    <property type="evidence" value="ECO:0007669"/>
    <property type="project" value="UniProtKB-KW"/>
</dbReference>
<dbReference type="PANTHER" id="PTHR41786">
    <property type="entry name" value="MOTILITY ACCESSORY FACTOR MAF"/>
    <property type="match status" value="1"/>
</dbReference>
<dbReference type="AlphaFoldDB" id="A0A7U8GFZ7"/>
<accession>A0A7U8GFZ7</accession>
<dbReference type="Proteomes" id="UP000556298">
    <property type="component" value="Unassembled WGS sequence"/>
</dbReference>
<evidence type="ECO:0000313" key="3">
    <source>
        <dbReference type="Proteomes" id="UP000556298"/>
    </source>
</evidence>
<name>A0A7U8GFZ7_CAMLA</name>
<evidence type="ECO:0000313" key="2">
    <source>
        <dbReference type="EMBL" id="EAJ5682070.1"/>
    </source>
</evidence>
<organism evidence="2 3">
    <name type="scientific">Campylobacter lari</name>
    <dbReference type="NCBI Taxonomy" id="201"/>
    <lineage>
        <taxon>Bacteria</taxon>
        <taxon>Pseudomonadati</taxon>
        <taxon>Campylobacterota</taxon>
        <taxon>Epsilonproteobacteria</taxon>
        <taxon>Campylobacterales</taxon>
        <taxon>Campylobacteraceae</taxon>
        <taxon>Campylobacter</taxon>
    </lineage>
</organism>
<protein>
    <submittedName>
        <fullName evidence="2">Motility associated factor glycosyltransferase family protein</fullName>
    </submittedName>
</protein>
<gene>
    <name evidence="2" type="ORF">BXA13_07105</name>
</gene>
<comment type="caution">
    <text evidence="2">The sequence shown here is derived from an EMBL/GenBank/DDBJ whole genome shotgun (WGS) entry which is preliminary data.</text>
</comment>
<reference evidence="2 3" key="1">
    <citation type="submission" date="2018-05" db="EMBL/GenBank/DDBJ databases">
        <authorList>
            <consortium name="PulseNet: The National Subtyping Network for Foodborne Disease Surveillance"/>
            <person name="Tarr C.L."/>
            <person name="Trees E."/>
            <person name="Katz L.S."/>
            <person name="Carleton-Romer H.A."/>
            <person name="Stroika S."/>
            <person name="Kucerova Z."/>
            <person name="Roache K.F."/>
            <person name="Sabol A.L."/>
            <person name="Besser J."/>
            <person name="Gerner-Smidt P."/>
        </authorList>
    </citation>
    <scope>NUCLEOTIDE SEQUENCE [LARGE SCALE GENOMIC DNA]</scope>
    <source>
        <strain evidence="2 3">2016D-0268</strain>
    </source>
</reference>